<feature type="domain" description="Ionotropic glutamate receptor C-terminal" evidence="21">
    <location>
        <begin position="638"/>
        <end position="833"/>
    </location>
</feature>
<feature type="site" description="Crucial to convey clamshell closure to channel opening" evidence="18">
    <location>
        <position position="477"/>
    </location>
</feature>
<dbReference type="SUPFAM" id="SSF81324">
    <property type="entry name" value="Voltage-gated potassium channels"/>
    <property type="match status" value="1"/>
</dbReference>
<reference evidence="24" key="2">
    <citation type="submission" date="2018-07" db="EMBL/GenBank/DDBJ databases">
        <authorList>
            <person name="Quirk P.G."/>
            <person name="Krulwich T.A."/>
        </authorList>
    </citation>
    <scope>NUCLEOTIDE SEQUENCE</scope>
</reference>
<feature type="transmembrane region" description="Helical" evidence="20">
    <location>
        <begin position="372"/>
        <end position="391"/>
    </location>
</feature>
<evidence type="ECO:0000256" key="6">
    <source>
        <dbReference type="ARBA" id="ARBA00022989"/>
    </source>
</evidence>
<gene>
    <name evidence="23" type="primary">CSON004905</name>
</gene>
<dbReference type="InterPro" id="IPR001508">
    <property type="entry name" value="Iono_Glu_rcpt_met"/>
</dbReference>
<keyword evidence="10" id="KW-0675">Receptor</keyword>
<feature type="domain" description="Ionotropic glutamate receptor L-glutamate and glycine-binding" evidence="22">
    <location>
        <begin position="252"/>
        <end position="316"/>
    </location>
</feature>
<comment type="subcellular location">
    <subcellularLocation>
        <location evidence="15">Postsynaptic cell membrane</location>
        <topology evidence="15">Multi-pass membrane protein</topology>
    </subcellularLocation>
</comment>
<evidence type="ECO:0000256" key="19">
    <source>
        <dbReference type="PIRSR" id="PIRSR601508-3"/>
    </source>
</evidence>
<evidence type="ECO:0000256" key="5">
    <source>
        <dbReference type="ARBA" id="ARBA00022729"/>
    </source>
</evidence>
<evidence type="ECO:0000256" key="7">
    <source>
        <dbReference type="ARBA" id="ARBA00023018"/>
    </source>
</evidence>
<evidence type="ECO:0000313" key="23">
    <source>
        <dbReference type="EMBL" id="SSX12934.1"/>
    </source>
</evidence>
<dbReference type="Pfam" id="PF10613">
    <property type="entry name" value="Lig_chan-Glu_bd"/>
    <property type="match status" value="1"/>
</dbReference>
<keyword evidence="7" id="KW-0770">Synapse</keyword>
<dbReference type="CDD" id="cd13714">
    <property type="entry name" value="PBP2_iGluR_Kainate"/>
    <property type="match status" value="1"/>
</dbReference>
<dbReference type="FunFam" id="3.40.190.10:FF:000072">
    <property type="entry name" value="glutamate receptor ionotropic, kainate 4"/>
    <property type="match status" value="1"/>
</dbReference>
<evidence type="ECO:0000256" key="8">
    <source>
        <dbReference type="ARBA" id="ARBA00023065"/>
    </source>
</evidence>
<evidence type="ECO:0000256" key="12">
    <source>
        <dbReference type="ARBA" id="ARBA00023257"/>
    </source>
</evidence>
<dbReference type="Gene3D" id="3.40.190.10">
    <property type="entry name" value="Periplasmic binding protein-like II"/>
    <property type="match status" value="2"/>
</dbReference>
<organism evidence="23">
    <name type="scientific">Culicoides sonorensis</name>
    <name type="common">Biting midge</name>
    <dbReference type="NCBI Taxonomy" id="179676"/>
    <lineage>
        <taxon>Eukaryota</taxon>
        <taxon>Metazoa</taxon>
        <taxon>Ecdysozoa</taxon>
        <taxon>Arthropoda</taxon>
        <taxon>Hexapoda</taxon>
        <taxon>Insecta</taxon>
        <taxon>Pterygota</taxon>
        <taxon>Neoptera</taxon>
        <taxon>Endopterygota</taxon>
        <taxon>Diptera</taxon>
        <taxon>Nematocera</taxon>
        <taxon>Chironomoidea</taxon>
        <taxon>Ceratopogonidae</taxon>
        <taxon>Ceratopogoninae</taxon>
        <taxon>Culicoides</taxon>
        <taxon>Monoculicoides</taxon>
    </lineage>
</organism>
<dbReference type="Gene3D" id="1.10.287.70">
    <property type="match status" value="1"/>
</dbReference>
<evidence type="ECO:0000256" key="9">
    <source>
        <dbReference type="ARBA" id="ARBA00023136"/>
    </source>
</evidence>
<keyword evidence="19" id="KW-1015">Disulfide bond</keyword>
<keyword evidence="4 20" id="KW-0812">Transmembrane</keyword>
<keyword evidence="9 20" id="KW-0472">Membrane</keyword>
<evidence type="ECO:0000256" key="20">
    <source>
        <dbReference type="SAM" id="Phobius"/>
    </source>
</evidence>
<dbReference type="InterPro" id="IPR019594">
    <property type="entry name" value="Glu/Gly-bd"/>
</dbReference>
<feature type="domain" description="Ionotropic glutamate receptor C-terminal" evidence="21">
    <location>
        <begin position="242"/>
        <end position="610"/>
    </location>
</feature>
<dbReference type="PANTHER" id="PTHR18966">
    <property type="entry name" value="IONOTROPIC GLUTAMATE RECEPTOR"/>
    <property type="match status" value="1"/>
</dbReference>
<dbReference type="Gene3D" id="3.40.50.2300">
    <property type="match status" value="3"/>
</dbReference>
<keyword evidence="12" id="KW-0628">Postsynaptic cell membrane</keyword>
<dbReference type="EMBL" id="UFQS01002005">
    <property type="protein sequence ID" value="SSX12934.1"/>
    <property type="molecule type" value="Genomic_DNA"/>
</dbReference>
<evidence type="ECO:0000256" key="11">
    <source>
        <dbReference type="ARBA" id="ARBA00023180"/>
    </source>
</evidence>
<dbReference type="GO" id="GO:0008328">
    <property type="term" value="C:ionotropic glutamate receptor complex"/>
    <property type="evidence" value="ECO:0007669"/>
    <property type="project" value="UniProtKB-ARBA"/>
</dbReference>
<protein>
    <recommendedName>
        <fullName evidence="16">Glutamate receptor 1</fullName>
    </recommendedName>
</protein>
<dbReference type="PRINTS" id="PR00177">
    <property type="entry name" value="NMDARECEPTOR"/>
</dbReference>
<feature type="transmembrane region" description="Helical" evidence="20">
    <location>
        <begin position="858"/>
        <end position="878"/>
    </location>
</feature>
<dbReference type="EMBL" id="UFQT01002005">
    <property type="protein sequence ID" value="SSX32376.1"/>
    <property type="molecule type" value="Genomic_DNA"/>
</dbReference>
<dbReference type="Pfam" id="PF00060">
    <property type="entry name" value="Lig_chan"/>
    <property type="match status" value="1"/>
</dbReference>
<dbReference type="InterPro" id="IPR001828">
    <property type="entry name" value="ANF_lig-bd_rcpt"/>
</dbReference>
<dbReference type="SUPFAM" id="SSF53822">
    <property type="entry name" value="Periplasmic binding protein-like I"/>
    <property type="match status" value="1"/>
</dbReference>
<keyword evidence="11" id="KW-0325">Glycoprotein</keyword>
<reference evidence="23" key="1">
    <citation type="submission" date="2018-04" db="EMBL/GenBank/DDBJ databases">
        <authorList>
            <person name="Go L.Y."/>
            <person name="Mitchell J.A."/>
        </authorList>
    </citation>
    <scope>NUCLEOTIDE SEQUENCE</scope>
    <source>
        <tissue evidence="23">Whole organism</tissue>
    </source>
</reference>
<dbReference type="GO" id="GO:0004970">
    <property type="term" value="F:glutamate-gated receptor activity"/>
    <property type="evidence" value="ECO:0007669"/>
    <property type="project" value="UniProtKB-ARBA"/>
</dbReference>
<dbReference type="InterPro" id="IPR028082">
    <property type="entry name" value="Peripla_BP_I"/>
</dbReference>
<evidence type="ECO:0000256" key="1">
    <source>
        <dbReference type="ARBA" id="ARBA00008685"/>
    </source>
</evidence>
<keyword evidence="13" id="KW-1071">Ligand-gated ion channel</keyword>
<sequence length="961" mass="108889">MLRQMIDLLNIYQKEEKKNIKNIVERKIVQSKKGEEQEVNKRKLEEKKQQASKKMTIMMIDFILMLFVTGFINQCNTLPQVIKIAAIFEKELAGSAMEHVFRYTVHKINQDKSILPSTTLVHDIQYTKSALIYDSVYVFAIAMHSLVEGLELSNKLRTSNVSCTAETPWNGGLSLVNYINGVEWKGLTGPIEFKEGRRIKFKLDLIKLKHNSVVSVGEWLPEVGLNVTDRSAFFESSTMNVNLVVITILETPYVMMHYSKNYTGNARFYGFCVDILDRVAQQVGFDYILDLVPDRKYGAKDPVTGEWNGMVAQLMKHKADLAVGSLTINYARESVIDFTKPFMNLGISILFKVPASPPSRLFSFMKPLSNEIWICVFFSYILVSITVYIVAHFSPNEWRNPHPCEIENNLVENQFSISNSFWFTIGTLMQTGSDLNPQATSTRIVSGIWWFFTLIMISSYTANLAAFLTVQRMITPIENAEDLASQTEIAYGTLDSGSTMTFFQDSLFETYKKMWRFMENRKPSVFTSTYEEGIRRVLQGNYAFLMESTMLDYISQRNCNLTQIGGLLDSKSYGIATSKGSPWRDKISLAILDMQERGEIQMLYDKWWKKAGVKCERDDKNKNNKAANALGVDNIGGVFVVLLCGLALAVTIAILEFCQKSSKDAYNDPLAALNQRQSLCAEMTEELCFALCVQRMITPIENAEDLASQTEIAYGTLDSGSTMTFFQDSLFETYKKMWRFMENRKPSVFTSTYEEGIRRVLQGNYAFLMESTMLDYISQRNCNLTQIGGLLDSKSYGIATSKGSPWRDKISLAILDMQERGEIQMLYDKWWKKAGVKCERDDKNKNNKAANALGVDNIGGVFVVLLCGLALAVTIAILEFCQKSSKDAYNDPLAALNQRQSLCAEMTEELCFALCGPNSQKRPALKRKCSKCMENSNNKTMIGNNVTTHFDRTDSIKLMAK</sequence>
<keyword evidence="2" id="KW-0813">Transport</keyword>
<evidence type="ECO:0000259" key="21">
    <source>
        <dbReference type="SMART" id="SM00079"/>
    </source>
</evidence>
<evidence type="ECO:0000256" key="13">
    <source>
        <dbReference type="ARBA" id="ARBA00023286"/>
    </source>
</evidence>
<keyword evidence="3" id="KW-1003">Cell membrane</keyword>
<proteinExistence type="inferred from homology"/>
<dbReference type="FunFam" id="1.10.287.70:FF:000064">
    <property type="entry name" value="Glutamate receptor ionotropic, kainate"/>
    <property type="match status" value="1"/>
</dbReference>
<evidence type="ECO:0000256" key="4">
    <source>
        <dbReference type="ARBA" id="ARBA00022692"/>
    </source>
</evidence>
<dbReference type="Pfam" id="PF01094">
    <property type="entry name" value="ANF_receptor"/>
    <property type="match status" value="1"/>
</dbReference>
<dbReference type="SMART" id="SM00918">
    <property type="entry name" value="Lig_chan-Glu_bd"/>
    <property type="match status" value="1"/>
</dbReference>
<dbReference type="InterPro" id="IPR001320">
    <property type="entry name" value="Iontro_rcpt_C"/>
</dbReference>
<dbReference type="FunFam" id="3.40.190.10:FF:000060">
    <property type="entry name" value="Glutamate receptor ionotropic, kainate 1"/>
    <property type="match status" value="2"/>
</dbReference>
<keyword evidence="6 20" id="KW-1133">Transmembrane helix</keyword>
<evidence type="ECO:0000256" key="10">
    <source>
        <dbReference type="ARBA" id="ARBA00023170"/>
    </source>
</evidence>
<feature type="transmembrane region" description="Helical" evidence="20">
    <location>
        <begin position="635"/>
        <end position="655"/>
    </location>
</feature>
<feature type="binding site" evidence="17">
    <location>
        <position position="498"/>
    </location>
    <ligand>
        <name>L-glutamate</name>
        <dbReference type="ChEBI" id="CHEBI:29985"/>
    </ligand>
</feature>
<dbReference type="InterPro" id="IPR015683">
    <property type="entry name" value="Ionotropic_Glu_rcpt"/>
</dbReference>
<feature type="binding site" evidence="17">
    <location>
        <position position="547"/>
    </location>
    <ligand>
        <name>L-glutamate</name>
        <dbReference type="ChEBI" id="CHEBI:29985"/>
    </ligand>
</feature>
<feature type="binding site" evidence="17">
    <location>
        <position position="327"/>
    </location>
    <ligand>
        <name>L-glutamate</name>
        <dbReference type="ChEBI" id="CHEBI:29985"/>
    </ligand>
</feature>
<keyword evidence="5" id="KW-0732">Signal</keyword>
<dbReference type="VEuPathDB" id="VectorBase:CSON004905"/>
<keyword evidence="8" id="KW-0406">Ion transport</keyword>
<dbReference type="SUPFAM" id="SSF53850">
    <property type="entry name" value="Periplasmic binding protein-like II"/>
    <property type="match status" value="2"/>
</dbReference>
<evidence type="ECO:0000256" key="3">
    <source>
        <dbReference type="ARBA" id="ARBA00022475"/>
    </source>
</evidence>
<evidence type="ECO:0000256" key="2">
    <source>
        <dbReference type="ARBA" id="ARBA00022448"/>
    </source>
</evidence>
<evidence type="ECO:0000256" key="17">
    <source>
        <dbReference type="PIRSR" id="PIRSR601508-1"/>
    </source>
</evidence>
<evidence type="ECO:0000256" key="16">
    <source>
        <dbReference type="ARBA" id="ARBA00072754"/>
    </source>
</evidence>
<name>A0A336L676_CULSO</name>
<feature type="binding site" evidence="17">
    <location>
        <position position="332"/>
    </location>
    <ligand>
        <name>L-glutamate</name>
        <dbReference type="ChEBI" id="CHEBI:29985"/>
    </ligand>
</feature>
<dbReference type="SMART" id="SM00079">
    <property type="entry name" value="PBPe"/>
    <property type="match status" value="2"/>
</dbReference>
<keyword evidence="14" id="KW-0407">Ion channel</keyword>
<dbReference type="AlphaFoldDB" id="A0A336L676"/>
<feature type="binding site" evidence="17">
    <location>
        <position position="499"/>
    </location>
    <ligand>
        <name>L-glutamate</name>
        <dbReference type="ChEBI" id="CHEBI:29985"/>
    </ligand>
</feature>
<evidence type="ECO:0000256" key="15">
    <source>
        <dbReference type="ARBA" id="ARBA00034104"/>
    </source>
</evidence>
<accession>A0A336L676</accession>
<evidence type="ECO:0000313" key="24">
    <source>
        <dbReference type="EMBL" id="SSX32376.1"/>
    </source>
</evidence>
<feature type="transmembrane region" description="Helical" evidence="20">
    <location>
        <begin position="448"/>
        <end position="470"/>
    </location>
</feature>
<dbReference type="FunFam" id="3.40.190.10:FF:000167">
    <property type="entry name" value="Eye-enriched kainate receptor, isoform B"/>
    <property type="match status" value="2"/>
</dbReference>
<evidence type="ECO:0000256" key="18">
    <source>
        <dbReference type="PIRSR" id="PIRSR601508-2"/>
    </source>
</evidence>
<evidence type="ECO:0000259" key="22">
    <source>
        <dbReference type="SMART" id="SM00918"/>
    </source>
</evidence>
<dbReference type="GO" id="GO:0045211">
    <property type="term" value="C:postsynaptic membrane"/>
    <property type="evidence" value="ECO:0007669"/>
    <property type="project" value="UniProtKB-SubCell"/>
</dbReference>
<evidence type="ECO:0000256" key="14">
    <source>
        <dbReference type="ARBA" id="ARBA00023303"/>
    </source>
</evidence>
<feature type="disulfide bond" evidence="19">
    <location>
        <begin position="559"/>
        <end position="615"/>
    </location>
</feature>
<comment type="similarity">
    <text evidence="1">Belongs to the glutamate-gated ion channel (TC 1.A.10.1) family.</text>
</comment>